<evidence type="ECO:0000313" key="3">
    <source>
        <dbReference type="Proteomes" id="UP000243579"/>
    </source>
</evidence>
<feature type="region of interest" description="Disordered" evidence="1">
    <location>
        <begin position="47"/>
        <end position="144"/>
    </location>
</feature>
<evidence type="ECO:0000256" key="1">
    <source>
        <dbReference type="SAM" id="MobiDB-lite"/>
    </source>
</evidence>
<sequence>MFFADDSTLLSHCPAAAQAQMLIVDEFCKASGAALNVAKCVTILLDETPPDDDDAVDAAPGAAPDGPAVDPPAAADDAANDSDPGDPDDAIDTDVDSAADDDEDDVAGVDDPIAEGVAVPADPLDDPGVPDNLMAGVAASDAAP</sequence>
<keyword evidence="3" id="KW-1185">Reference proteome</keyword>
<feature type="compositionally biased region" description="Acidic residues" evidence="1">
    <location>
        <begin position="78"/>
        <end position="108"/>
    </location>
</feature>
<evidence type="ECO:0000313" key="2">
    <source>
        <dbReference type="EMBL" id="OQR88874.1"/>
    </source>
</evidence>
<comment type="caution">
    <text evidence="2">The sequence shown here is derived from an EMBL/GenBank/DDBJ whole genome shotgun (WGS) entry which is preliminary data.</text>
</comment>
<feature type="compositionally biased region" description="Low complexity" evidence="1">
    <location>
        <begin position="57"/>
        <end position="77"/>
    </location>
</feature>
<gene>
    <name evidence="2" type="ORF">ACHHYP_20287</name>
</gene>
<dbReference type="AlphaFoldDB" id="A0A1V9YSR7"/>
<reference evidence="2 3" key="1">
    <citation type="journal article" date="2014" name="Genome Biol. Evol.">
        <title>The secreted proteins of Achlya hypogyna and Thraustotheca clavata identify the ancestral oomycete secretome and reveal gene acquisitions by horizontal gene transfer.</title>
        <authorList>
            <person name="Misner I."/>
            <person name="Blouin N."/>
            <person name="Leonard G."/>
            <person name="Richards T.A."/>
            <person name="Lane C.E."/>
        </authorList>
    </citation>
    <scope>NUCLEOTIDE SEQUENCE [LARGE SCALE GENOMIC DNA]</scope>
    <source>
        <strain evidence="2 3">ATCC 48635</strain>
    </source>
</reference>
<organism evidence="2 3">
    <name type="scientific">Achlya hypogyna</name>
    <name type="common">Oomycete</name>
    <name type="synonym">Protoachlya hypogyna</name>
    <dbReference type="NCBI Taxonomy" id="1202772"/>
    <lineage>
        <taxon>Eukaryota</taxon>
        <taxon>Sar</taxon>
        <taxon>Stramenopiles</taxon>
        <taxon>Oomycota</taxon>
        <taxon>Saprolegniomycetes</taxon>
        <taxon>Saprolegniales</taxon>
        <taxon>Achlyaceae</taxon>
        <taxon>Achlya</taxon>
    </lineage>
</organism>
<dbReference type="Proteomes" id="UP000243579">
    <property type="component" value="Unassembled WGS sequence"/>
</dbReference>
<accession>A0A1V9YSR7</accession>
<dbReference type="EMBL" id="JNBR01001043">
    <property type="protein sequence ID" value="OQR88874.1"/>
    <property type="molecule type" value="Genomic_DNA"/>
</dbReference>
<proteinExistence type="predicted"/>
<name>A0A1V9YSR7_ACHHY</name>
<evidence type="ECO:0008006" key="4">
    <source>
        <dbReference type="Google" id="ProtNLM"/>
    </source>
</evidence>
<protein>
    <recommendedName>
        <fullName evidence="4">Reverse transcriptase domain-containing protein</fullName>
    </recommendedName>
</protein>